<accession>A0A2M9R4V5</accession>
<feature type="transmembrane region" description="Helical" evidence="2">
    <location>
        <begin position="98"/>
        <end position="116"/>
    </location>
</feature>
<feature type="domain" description="Peptidase M56" evidence="3">
    <location>
        <begin position="65"/>
        <end position="258"/>
    </location>
</feature>
<dbReference type="PANTHER" id="PTHR34978">
    <property type="entry name" value="POSSIBLE SENSOR-TRANSDUCER PROTEIN BLAR"/>
    <property type="match status" value="1"/>
</dbReference>
<keyword evidence="5" id="KW-1185">Reference proteome</keyword>
<dbReference type="CDD" id="cd07341">
    <property type="entry name" value="M56_BlaR1_MecR1_like"/>
    <property type="match status" value="1"/>
</dbReference>
<proteinExistence type="predicted"/>
<evidence type="ECO:0000313" key="5">
    <source>
        <dbReference type="Proteomes" id="UP000231960"/>
    </source>
</evidence>
<dbReference type="Proteomes" id="UP000231960">
    <property type="component" value="Unassembled WGS sequence"/>
</dbReference>
<feature type="transmembrane region" description="Helical" evidence="2">
    <location>
        <begin position="270"/>
        <end position="288"/>
    </location>
</feature>
<name>A0A2M9R4V5_9FLAO</name>
<evidence type="ECO:0000313" key="4">
    <source>
        <dbReference type="EMBL" id="PJR03785.1"/>
    </source>
</evidence>
<evidence type="ECO:0000256" key="2">
    <source>
        <dbReference type="SAM" id="Phobius"/>
    </source>
</evidence>
<dbReference type="EMBL" id="NIPO01000001">
    <property type="protein sequence ID" value="PJR03785.1"/>
    <property type="molecule type" value="Genomic_DNA"/>
</dbReference>
<evidence type="ECO:0000256" key="1">
    <source>
        <dbReference type="SAM" id="MobiDB-lite"/>
    </source>
</evidence>
<organism evidence="4 5">
    <name type="scientific">Avrilella dinanensis</name>
    <dbReference type="NCBI Taxonomy" id="2008672"/>
    <lineage>
        <taxon>Bacteria</taxon>
        <taxon>Pseudomonadati</taxon>
        <taxon>Bacteroidota</taxon>
        <taxon>Flavobacteriia</taxon>
        <taxon>Flavobacteriales</taxon>
        <taxon>Flavobacteriaceae</taxon>
        <taxon>Avrilella</taxon>
    </lineage>
</organism>
<feature type="transmembrane region" description="Helical" evidence="2">
    <location>
        <begin position="37"/>
        <end position="55"/>
    </location>
</feature>
<dbReference type="AlphaFoldDB" id="A0A2M9R4V5"/>
<feature type="region of interest" description="Disordered" evidence="1">
    <location>
        <begin position="768"/>
        <end position="788"/>
    </location>
</feature>
<keyword evidence="2" id="KW-0472">Membrane</keyword>
<gene>
    <name evidence="4" type="ORF">CDL10_04040</name>
</gene>
<dbReference type="OrthoDB" id="1522859at2"/>
<dbReference type="InterPro" id="IPR052173">
    <property type="entry name" value="Beta-lactam_resp_regulator"/>
</dbReference>
<comment type="caution">
    <text evidence="4">The sequence shown here is derived from an EMBL/GenBank/DDBJ whole genome shotgun (WGS) entry which is preliminary data.</text>
</comment>
<sequence length="841" mass="98260">MNPLVIYLLKSNLLLVFFWLFYRLFLRKETFYTPIRWYFVGSVVLSLIVPLLNYTRTVIIKQELVPAEFDFVPNFPIEDMFVPMAEPSFWETIDWQNVLLFLIGAISLILLLKSGYQIFKLYMSVKNLPSSGKNPLIKITQNQQNIYSFYRWIVVPENKVSCPDLNIILAHEKIHLNQKHTLDLIFIELVSAVFWFNPLIKWLQKDINTNLEFIVDEKMVTEYERVAYQKSLLQEQNAHSPAYINAFSTNDLKKRIIQLNTQKSKSMKKLKFLLTAPVLVAFFAFFQVETVAQIQTIEMEETTTNETSYIVESNFSEREFKKLTKELKDKFDIEFIINRIEYKDDKVSILDYIIQKGKHKVSSSTTMLEGGIDPFLITVSPNGEKPFRVEKYPENEKYSYTVDDRVDVDFDISKEEWKNKSWIDKIMKKQKTVFLIDGKQVSASEVRQLADDEVFTINIYKDKGTVNKYGENTDCVVVIRTEKQIRNVNTFSVSPESLKSNRENYEELIEKFPVVIDDVPQTKEQLKKFDNTKIQSMYLEIIHGAKNETIYHLSTKPIDYDVEHEKKRVEERAAKENYIKNKNGESVNGKSLDNLEIPEGFEKISIYNRWGNLVYESKENKKFEKKQLDNLVGGTYFYVIRTKGKEKSGYIQIETEKNISTTTIDNNGIFIENPEAGININDDDKILLIVDGKEVSVGEFKKIDPKNIENITILSQAEQLKPYGEKGKYGVMLIKTKSQKKIDGETAIEKRRVEAEKKRKEMIERHRQAMTRHEQATERKKSVQNQKEDNFADNFNLLKSIFNDMKSIKDEVENENVTITHISAKISFPEEGIEMEMLENY</sequence>
<evidence type="ECO:0000259" key="3">
    <source>
        <dbReference type="Pfam" id="PF05569"/>
    </source>
</evidence>
<keyword evidence="2" id="KW-1133">Transmembrane helix</keyword>
<reference evidence="4 5" key="1">
    <citation type="submission" date="2017-06" db="EMBL/GenBank/DDBJ databases">
        <title>Description of Avrilella dinanensis gen. nov. sp. nov.</title>
        <authorList>
            <person name="Leyer C."/>
            <person name="Sassi M."/>
            <person name="Minet J."/>
            <person name="Kayal S."/>
            <person name="Cattoir V."/>
        </authorList>
    </citation>
    <scope>NUCLEOTIDE SEQUENCE [LARGE SCALE GENOMIC DNA]</scope>
    <source>
        <strain evidence="4 5">UR159</strain>
    </source>
</reference>
<feature type="transmembrane region" description="Helical" evidence="2">
    <location>
        <begin position="6"/>
        <end position="25"/>
    </location>
</feature>
<dbReference type="Pfam" id="PF05569">
    <property type="entry name" value="Peptidase_M56"/>
    <property type="match status" value="1"/>
</dbReference>
<keyword evidence="2" id="KW-0812">Transmembrane</keyword>
<dbReference type="InterPro" id="IPR008756">
    <property type="entry name" value="Peptidase_M56"/>
</dbReference>
<dbReference type="RefSeq" id="WP_100677353.1">
    <property type="nucleotide sequence ID" value="NZ_NIPO01000001.1"/>
</dbReference>
<dbReference type="Pfam" id="PF13585">
    <property type="entry name" value="CHU_C"/>
    <property type="match status" value="1"/>
</dbReference>
<protein>
    <recommendedName>
        <fullName evidence="3">Peptidase M56 domain-containing protein</fullName>
    </recommendedName>
</protein>
<dbReference type="PANTHER" id="PTHR34978:SF3">
    <property type="entry name" value="SLR0241 PROTEIN"/>
    <property type="match status" value="1"/>
</dbReference>